<dbReference type="EMBL" id="LR796182">
    <property type="protein sequence ID" value="CAB4125041.1"/>
    <property type="molecule type" value="Genomic_DNA"/>
</dbReference>
<feature type="compositionally biased region" description="Polar residues" evidence="2">
    <location>
        <begin position="7"/>
        <end position="16"/>
    </location>
</feature>
<dbReference type="InterPro" id="IPR056909">
    <property type="entry name" value="SU10_portal"/>
</dbReference>
<feature type="coiled-coil region" evidence="1">
    <location>
        <begin position="663"/>
        <end position="690"/>
    </location>
</feature>
<feature type="compositionally biased region" description="Pro residues" evidence="2">
    <location>
        <begin position="209"/>
        <end position="234"/>
    </location>
</feature>
<reference evidence="3" key="1">
    <citation type="submission" date="2020-04" db="EMBL/GenBank/DDBJ databases">
        <authorList>
            <person name="Chiriac C."/>
            <person name="Salcher M."/>
            <person name="Ghai R."/>
            <person name="Kavagutti S V."/>
        </authorList>
    </citation>
    <scope>NUCLEOTIDE SEQUENCE</scope>
</reference>
<protein>
    <submittedName>
        <fullName evidence="3">Uncharacterized protein</fullName>
    </submittedName>
</protein>
<gene>
    <name evidence="3" type="ORF">UFOVP62_54</name>
</gene>
<dbReference type="Pfam" id="PF23899">
    <property type="entry name" value="SU10_portal"/>
    <property type="match status" value="1"/>
</dbReference>
<evidence type="ECO:0000313" key="3">
    <source>
        <dbReference type="EMBL" id="CAB4125041.1"/>
    </source>
</evidence>
<sequence>MADSYSGLRQTGTNMLAASEAEDEPSEAFGEEGHDEASENEMSQEEFEAAVKSCVDDAADYIDGFIAPARATATQYYRGDPFGNEEEGRSQIVMTEVRDVVQAMVPSLLRIFTSSDEIVEFAPNTADKIEMAEQQTDYINHVFYNDNPGFSILHQCFKDALVRKTGVIKWRWSEDAEISEAEFTSLDQGQVALLMQEPGVELLSVKEIPGPPAPPPPPPQPGLPPMPPPPPPPSSYDIKIRRKKPSNRVVIESVPPEEFLIAREARDLDTAAYVGHRSLKTLSELVAMGYDKDDIETYAGQGDTFSINYEAQTRNPAIMSFMQHADNPDPSMRRLLYVESYVRIDKDGDGIAELRKVCSIGNAFHILHDEVATDVPFAFFCPDPEPHMLIGQSVADQVMDLQRIKSSIVRNTMDSLAQVIHPRTVIVEGQVNIDDVLNTETGGIIRARAPGMVQPLAEPFVGQNAMPLIAYMDDVRAQRTGISAASQGLNPDVLQSTTAAAVNATVTGAQERIELVARLFAENGVKRLFKGLLKLVVRHQDQPRMLRLRGKWVEVDPRYWDADLDVQVNVGLGRGSDQDRLQFLMMVAQKQEQIMQLMGPANPLADVSQYRNTLAQICNLAGFKDAGRYFKPVDPQAIQAMAQQPQKPDPNEMLVQVEAAKVKASIERDNQKLQAEVEDSLRQDKREREKMHMDAMIRVADIEAKYGTQVNVAHAEAVIGRDQQIAQAHIDAETNRHNAIVQALSQQEQTRQQVAAQPPQGPPNA</sequence>
<evidence type="ECO:0000256" key="2">
    <source>
        <dbReference type="SAM" id="MobiDB-lite"/>
    </source>
</evidence>
<feature type="region of interest" description="Disordered" evidence="2">
    <location>
        <begin position="1"/>
        <end position="48"/>
    </location>
</feature>
<feature type="compositionally biased region" description="Low complexity" evidence="2">
    <location>
        <begin position="746"/>
        <end position="758"/>
    </location>
</feature>
<accession>A0A6J5KSY5</accession>
<feature type="region of interest" description="Disordered" evidence="2">
    <location>
        <begin position="745"/>
        <end position="765"/>
    </location>
</feature>
<feature type="compositionally biased region" description="Acidic residues" evidence="2">
    <location>
        <begin position="38"/>
        <end position="48"/>
    </location>
</feature>
<organism evidence="3">
    <name type="scientific">uncultured Caudovirales phage</name>
    <dbReference type="NCBI Taxonomy" id="2100421"/>
    <lineage>
        <taxon>Viruses</taxon>
        <taxon>Duplodnaviria</taxon>
        <taxon>Heunggongvirae</taxon>
        <taxon>Uroviricota</taxon>
        <taxon>Caudoviricetes</taxon>
        <taxon>Peduoviridae</taxon>
        <taxon>Maltschvirus</taxon>
        <taxon>Maltschvirus maltsch</taxon>
    </lineage>
</organism>
<feature type="region of interest" description="Disordered" evidence="2">
    <location>
        <begin position="205"/>
        <end position="235"/>
    </location>
</feature>
<name>A0A6J5KSY5_9CAUD</name>
<evidence type="ECO:0000256" key="1">
    <source>
        <dbReference type="SAM" id="Coils"/>
    </source>
</evidence>
<feature type="compositionally biased region" description="Acidic residues" evidence="2">
    <location>
        <begin position="20"/>
        <end position="30"/>
    </location>
</feature>
<keyword evidence="1" id="KW-0175">Coiled coil</keyword>
<proteinExistence type="predicted"/>